<dbReference type="InterPro" id="IPR020806">
    <property type="entry name" value="PKS_PP-bd"/>
</dbReference>
<dbReference type="InterPro" id="IPR014030">
    <property type="entry name" value="Ketoacyl_synth_N"/>
</dbReference>
<dbReference type="Pfam" id="PF08659">
    <property type="entry name" value="KR"/>
    <property type="match status" value="1"/>
</dbReference>
<dbReference type="Pfam" id="PF16197">
    <property type="entry name" value="KAsynt_C_assoc"/>
    <property type="match status" value="1"/>
</dbReference>
<dbReference type="Pfam" id="PF00501">
    <property type="entry name" value="AMP-binding"/>
    <property type="match status" value="1"/>
</dbReference>
<dbReference type="InterPro" id="IPR009081">
    <property type="entry name" value="PP-bd_ACP"/>
</dbReference>
<dbReference type="SMART" id="SM00827">
    <property type="entry name" value="PKS_AT"/>
    <property type="match status" value="1"/>
</dbReference>
<feature type="domain" description="Ketosynthase family 3 (KS3)" evidence="11">
    <location>
        <begin position="648"/>
        <end position="1075"/>
    </location>
</feature>
<dbReference type="Gene3D" id="3.40.366.10">
    <property type="entry name" value="Malonyl-Coenzyme A Acyl Carrier Protein, domain 2"/>
    <property type="match status" value="1"/>
</dbReference>
<evidence type="ECO:0000256" key="5">
    <source>
        <dbReference type="ARBA" id="ARBA00022679"/>
    </source>
</evidence>
<dbReference type="InterPro" id="IPR014043">
    <property type="entry name" value="Acyl_transferase_dom"/>
</dbReference>
<dbReference type="InterPro" id="IPR050091">
    <property type="entry name" value="PKS_NRPS_Biosynth_Enz"/>
</dbReference>
<dbReference type="GO" id="GO:0044550">
    <property type="term" value="P:secondary metabolite biosynthetic process"/>
    <property type="evidence" value="ECO:0007669"/>
    <property type="project" value="UniProtKB-ARBA"/>
</dbReference>
<evidence type="ECO:0000256" key="7">
    <source>
        <dbReference type="ARBA" id="ARBA00023268"/>
    </source>
</evidence>
<feature type="domain" description="Carrier" evidence="10">
    <location>
        <begin position="2056"/>
        <end position="2131"/>
    </location>
</feature>
<feature type="compositionally biased region" description="Polar residues" evidence="9">
    <location>
        <begin position="9"/>
        <end position="28"/>
    </location>
</feature>
<dbReference type="Proteomes" id="UP000624244">
    <property type="component" value="Unassembled WGS sequence"/>
</dbReference>
<sequence length="2539" mass="276514">MALIENAMSPPSTSHQLDTSSSAMSNSISPEDYQEIVERYNDTLDTTILGHSLPRLLQNTAERHCDKIAMICGDERVTFKTLTTLATQLTRVLVTRGIGRGEVVGIALDRSIDLVVALLAVMKTGAAYMPIDPGFPTDRIRHMIEDASPILVIAGASTRLASQSWGCATLDLDETRDEMADSESQISSVDTEPKAEDLAYVIYTSGSTGKPKGVEISHGALSNFLCAMQQEPRCVETDRLLAITTISFDIAALEVFLPLLCGATMIMAQAHEIKDPEATLRLIQQHDITMMQATPATWQMLLDAGWKGDPRLSRILCGGEALSRRLADRLLLCAEAVWNMYGPTEATVWASIWRVFPGKDVVIGKPITNYRLYVLDESLDPVPFGCAGELYIGGVSLANGYRNMPEVTQSRFVQNPFHSGLIYRTGDIAKFDGPDRLIVLGRADGQVKIRGHRIELGDIEAAITDHSDILDAVVVSRDDRLIAYCINVDGDSSDETEEKATLESLLRPWLAQLLPAYMMPAFFVGLKSFPMTPNNKIDRKALPDPKIAVQPKISRPLTDMEEKLRLIWSRVLGHNCIGPDDNFFEIGGDSVRVVQMQKQVQKLVSWKLSPARLYQHYTIKTLATYLERGGETTPDPRVSQGHHLKPYDEDIAIVSMACRLPGQVSSPEEYWDLLEHGADVITDVPKDRWDADALYDPNPGTPGKSYCRRGGFLASVDEFDASFFGISPKEARAMDPAQRIMLEACWEGFERAGYTDRQLRGSRTGVYMGVCSIPAHSTAPCLQELGGYDATGSAGATMSGRLSYALGLEGPALTVDTACSSSLVTTHLACNALRQGECDMAVSGGITLLLTPGMHVEFSQLKGMSLDGRCRAFAEDTQGTGWAEGCTMVLLKRLNDAVRDGDKIHALIRGTAVNHGGRSAPGLTVPSGIAQQRLVHAALASANLAPSDIDYVEAHGTGTKLGDPIEGTALAEVFSGSRSTESEPLWIGSVKSNIGHTQAAAGLAGLLKVILAMQHNKIPRTLHADKPTSAVDWQGANMALVQEPQPWLPQADRPRRAGISAFGIGGTNAHVIIEETPPTNEVLNPLLASLPAGFPFLLSGHTEAALRQQAEKLRRYIESAEEIHIDRFGGVAFSLATTRNHYRRRRVLVAKDKAELMYKLGSMMGTSEHAADPCIAVLFTGQGSQVAGMGRDLYDMYPVFRNAIDDIAAHFTELEMPLREVMHAAPDSEAATLLQRTDFAQPALFTLEVALWHLWKSWGVAPNYILGHSVGELSAAHVSGILDLSAACRLVAARGRLMQAVPIRGSMVALEASAEEVSRVMDTIGVVYKVDIAGHNTPSQTVVSGDCDAVDKLVAHFTDLGRKKNVLDVSHAFHSHHMDCMLAAFQAVAESVQFDPPKLRIVSSLTGKLVEADELQQADYWVSQARRAVRFADGIQTLQQQGVNIFLELGPQAVLTGLGAACLAANQSVAWLPSLTTRKPGAWTMQSSLAEMHERMVPISWHDYFESLGYCERVELPTYAFQRERFPCARRNFNVDTIQKHGQDQHQALSAVDRFAFEVSWQQADVSNLTKGGSWGLLYAIPDRDQGWVRRVEVGLVSAGLNVQRIERLQDGRELDGVLCLWNAETDSEHVADEARELTVKGLAQLQSAVSTQFMPQLLWVTRQAVGASVNARDDDHYSGTGLAAGPLWGLMRTARSEHPDLHLRLIDVDYHYDDNNANDNIDVDALAAALALRTEPECAVRHEHVLVPRLQPISMPRELLPPTQQQQPMVRPDGAVIITGGLGDLGARVARWLASTYGVRTLVLTSRRGMAAPGAQALVNDLAALGTEATVVACDMADRQSVQQLMAMFDDNKTPLRGVVHAAGAQDNGVLRSLTPQRCAAVFAPKVDGAWHLHQLTQHLSLDFFVMFSSISGVLSMSGLANYAAANTFLDALAYLRRAQGLPATSVAYGPWEGDGMAANIIGPTRARLAQSGLDMLAPEDGLALLEHAVRSRRTLTVAAALDQPRLKNYHRERGDNPPFLHSLLSGGDAVEQQLHPGYHLRKELLHAGLGQRPHLMLTMLQDTVARALGFTKPSDVHVDKPLQDIGIDSLTAVLIRNQLANLTGMPLTANITFQHPNLKALGQTLLSELNLDDSESGSSLGSSTATTTLMSDMVPLLDLEAIKRGCVDPSFTFKNAVEAPASPSSVFVTGATGFVGAHITHDLLELGITVYCLVRAETDDEAMERLTATLASYSLWSPEYTPLLHPIVGDMSQPLLGLPEHSFDFLADHVDAICHSGALVDWMRPLQDYIGPNMVSAHEVLRLASQGKAKAVHLISTMSTIPKYMGYDVKEGDQEYGYATSKYAAERMMAAAHWRGVKASVYRLPFVTASSTTGRFRLDRGDFLHHFIAGCVEMGLFPSIDANLAAVLPVDYLSKTIVTMMTKDLHLIGQNYDFANAHAPTFSHFFQLLSDASTGQEIVPFPAWRERALEYALTHRSSLIARIAALIDGVVDDKGATAMVTGPPLKDNVLGSTHFPAPFLDVDFAEKYVRCISTCAG</sequence>
<dbReference type="GO" id="GO:0006633">
    <property type="term" value="P:fatty acid biosynthetic process"/>
    <property type="evidence" value="ECO:0007669"/>
    <property type="project" value="TreeGrafter"/>
</dbReference>
<evidence type="ECO:0000256" key="8">
    <source>
        <dbReference type="ARBA" id="ARBA00029454"/>
    </source>
</evidence>
<dbReference type="GO" id="GO:0004312">
    <property type="term" value="F:fatty acid synthase activity"/>
    <property type="evidence" value="ECO:0007669"/>
    <property type="project" value="TreeGrafter"/>
</dbReference>
<dbReference type="PROSITE" id="PS00012">
    <property type="entry name" value="PHOSPHOPANTETHEINE"/>
    <property type="match status" value="1"/>
</dbReference>
<dbReference type="InterPro" id="IPR013968">
    <property type="entry name" value="PKS_KR"/>
</dbReference>
<keyword evidence="4" id="KW-0436">Ligase</keyword>
<keyword evidence="6" id="KW-0949">S-adenosyl-L-methionine</keyword>
<dbReference type="Pfam" id="PF02801">
    <property type="entry name" value="Ketoacyl-synt_C"/>
    <property type="match status" value="1"/>
</dbReference>
<dbReference type="SUPFAM" id="SSF56801">
    <property type="entry name" value="Acetyl-CoA synthetase-like"/>
    <property type="match status" value="1"/>
</dbReference>
<dbReference type="PANTHER" id="PTHR43775">
    <property type="entry name" value="FATTY ACID SYNTHASE"/>
    <property type="match status" value="1"/>
</dbReference>
<dbReference type="InterPro" id="IPR036736">
    <property type="entry name" value="ACP-like_sf"/>
</dbReference>
<feature type="domain" description="Carrier" evidence="10">
    <location>
        <begin position="555"/>
        <end position="630"/>
    </location>
</feature>
<dbReference type="InterPro" id="IPR006162">
    <property type="entry name" value="Ppantetheine_attach_site"/>
</dbReference>
<dbReference type="Pfam" id="PF07993">
    <property type="entry name" value="NAD_binding_4"/>
    <property type="match status" value="1"/>
</dbReference>
<dbReference type="FunFam" id="3.40.50.980:FF:000001">
    <property type="entry name" value="Non-ribosomal peptide synthetase"/>
    <property type="match status" value="1"/>
</dbReference>
<reference evidence="12" key="1">
    <citation type="submission" date="2019-11" db="EMBL/GenBank/DDBJ databases">
        <title>Bipolaris sorokiniana Genome sequencing.</title>
        <authorList>
            <person name="Wang H."/>
        </authorList>
    </citation>
    <scope>NUCLEOTIDE SEQUENCE</scope>
</reference>
<dbReference type="InterPro" id="IPR016036">
    <property type="entry name" value="Malonyl_transacylase_ACP-bd"/>
</dbReference>
<feature type="region of interest" description="Disordered" evidence="9">
    <location>
        <begin position="1"/>
        <end position="28"/>
    </location>
</feature>
<comment type="caution">
    <text evidence="12">The sequence shown here is derived from an EMBL/GenBank/DDBJ whole genome shotgun (WGS) entry which is preliminary data.</text>
</comment>
<dbReference type="Pfam" id="PF00698">
    <property type="entry name" value="Acyl_transf_1"/>
    <property type="match status" value="1"/>
</dbReference>
<dbReference type="SMART" id="SM00822">
    <property type="entry name" value="PKS_KR"/>
    <property type="match status" value="1"/>
</dbReference>
<dbReference type="Gene3D" id="3.30.70.3290">
    <property type="match status" value="1"/>
</dbReference>
<dbReference type="InterPro" id="IPR014031">
    <property type="entry name" value="Ketoacyl_synth_C"/>
</dbReference>
<dbReference type="SUPFAM" id="SSF53901">
    <property type="entry name" value="Thiolase-like"/>
    <property type="match status" value="1"/>
</dbReference>
<dbReference type="InterPro" id="IPR016039">
    <property type="entry name" value="Thiolase-like"/>
</dbReference>
<dbReference type="EMBL" id="WNKQ01000018">
    <property type="protein sequence ID" value="KAF5845789.1"/>
    <property type="molecule type" value="Genomic_DNA"/>
</dbReference>
<dbReference type="CDD" id="cd00833">
    <property type="entry name" value="PKS"/>
    <property type="match status" value="1"/>
</dbReference>
<evidence type="ECO:0000313" key="13">
    <source>
        <dbReference type="Proteomes" id="UP000624244"/>
    </source>
</evidence>
<dbReference type="InterPro" id="IPR010071">
    <property type="entry name" value="AA_adenyl_dom"/>
</dbReference>
<evidence type="ECO:0000256" key="3">
    <source>
        <dbReference type="ARBA" id="ARBA00022553"/>
    </source>
</evidence>
<dbReference type="PROSITE" id="PS52004">
    <property type="entry name" value="KS3_2"/>
    <property type="match status" value="1"/>
</dbReference>
<evidence type="ECO:0000256" key="4">
    <source>
        <dbReference type="ARBA" id="ARBA00022598"/>
    </source>
</evidence>
<gene>
    <name evidence="12" type="ORF">GGP41_009630</name>
</gene>
<dbReference type="InterPro" id="IPR057326">
    <property type="entry name" value="KR_dom"/>
</dbReference>
<dbReference type="SUPFAM" id="SSF52151">
    <property type="entry name" value="FabD/lysophospholipase-like"/>
    <property type="match status" value="1"/>
</dbReference>
<dbReference type="SMART" id="SM00823">
    <property type="entry name" value="PKS_PP"/>
    <property type="match status" value="2"/>
</dbReference>
<protein>
    <recommendedName>
        <fullName evidence="14">Polyketide synthase</fullName>
    </recommendedName>
</protein>
<dbReference type="InterPro" id="IPR045851">
    <property type="entry name" value="AMP-bd_C_sf"/>
</dbReference>
<dbReference type="GO" id="GO:0031177">
    <property type="term" value="F:phosphopantetheine binding"/>
    <property type="evidence" value="ECO:0007669"/>
    <property type="project" value="InterPro"/>
</dbReference>
<dbReference type="NCBIfam" id="TIGR01733">
    <property type="entry name" value="AA-adenyl-dom"/>
    <property type="match status" value="1"/>
</dbReference>
<proteinExistence type="inferred from homology"/>
<dbReference type="SUPFAM" id="SSF47336">
    <property type="entry name" value="ACP-like"/>
    <property type="match status" value="2"/>
</dbReference>
<dbReference type="InterPro" id="IPR010080">
    <property type="entry name" value="Thioester_reductase-like_dom"/>
</dbReference>
<keyword evidence="2" id="KW-0596">Phosphopantetheine</keyword>
<dbReference type="SUPFAM" id="SSF55048">
    <property type="entry name" value="Probable ACP-binding domain of malonyl-CoA ACP transacylase"/>
    <property type="match status" value="1"/>
</dbReference>
<evidence type="ECO:0008006" key="14">
    <source>
        <dbReference type="Google" id="ProtNLM"/>
    </source>
</evidence>
<comment type="similarity">
    <text evidence="8">Belongs to the NRP synthetase family.</text>
</comment>
<keyword evidence="7" id="KW-0511">Multifunctional enzyme</keyword>
<dbReference type="InterPro" id="IPR020841">
    <property type="entry name" value="PKS_Beta-ketoAc_synthase_dom"/>
</dbReference>
<accession>A0A8H6DRV2</accession>
<evidence type="ECO:0000259" key="10">
    <source>
        <dbReference type="PROSITE" id="PS50075"/>
    </source>
</evidence>
<dbReference type="CDD" id="cd08956">
    <property type="entry name" value="KR_3_FAS_SDR_x"/>
    <property type="match status" value="1"/>
</dbReference>
<organism evidence="12 13">
    <name type="scientific">Cochliobolus sativus</name>
    <name type="common">Common root rot and spot blotch fungus</name>
    <name type="synonym">Bipolaris sorokiniana</name>
    <dbReference type="NCBI Taxonomy" id="45130"/>
    <lineage>
        <taxon>Eukaryota</taxon>
        <taxon>Fungi</taxon>
        <taxon>Dikarya</taxon>
        <taxon>Ascomycota</taxon>
        <taxon>Pezizomycotina</taxon>
        <taxon>Dothideomycetes</taxon>
        <taxon>Pleosporomycetidae</taxon>
        <taxon>Pleosporales</taxon>
        <taxon>Pleosporineae</taxon>
        <taxon>Pleosporaceae</taxon>
        <taxon>Bipolaris</taxon>
    </lineage>
</organism>
<dbReference type="InterPro" id="IPR013120">
    <property type="entry name" value="FAR_NAD-bd"/>
</dbReference>
<dbReference type="Gene3D" id="3.40.50.980">
    <property type="match status" value="2"/>
</dbReference>
<keyword evidence="3" id="KW-0597">Phosphoprotein</keyword>
<dbReference type="FunFam" id="3.40.47.10:FF:000019">
    <property type="entry name" value="Polyketide synthase type I"/>
    <property type="match status" value="1"/>
</dbReference>
<dbReference type="Pfam" id="PF00550">
    <property type="entry name" value="PP-binding"/>
    <property type="match status" value="2"/>
</dbReference>
<dbReference type="InterPro" id="IPR032821">
    <property type="entry name" value="PKS_assoc"/>
</dbReference>
<dbReference type="NCBIfam" id="TIGR01746">
    <property type="entry name" value="Thioester-redct"/>
    <property type="match status" value="1"/>
</dbReference>
<dbReference type="InterPro" id="IPR016035">
    <property type="entry name" value="Acyl_Trfase/lysoPLipase"/>
</dbReference>
<dbReference type="PROSITE" id="PS50075">
    <property type="entry name" value="CARRIER"/>
    <property type="match status" value="2"/>
</dbReference>
<evidence type="ECO:0000256" key="9">
    <source>
        <dbReference type="SAM" id="MobiDB-lite"/>
    </source>
</evidence>
<dbReference type="Gene3D" id="2.30.38.10">
    <property type="entry name" value="Luciferase, Domain 3"/>
    <property type="match status" value="1"/>
</dbReference>
<dbReference type="PANTHER" id="PTHR43775:SF51">
    <property type="entry name" value="INACTIVE PHENOLPHTHIOCEROL SYNTHESIS POLYKETIDE SYNTHASE TYPE I PKS1-RELATED"/>
    <property type="match status" value="1"/>
</dbReference>
<dbReference type="InterPro" id="IPR001227">
    <property type="entry name" value="Ac_transferase_dom_sf"/>
</dbReference>
<dbReference type="Gene3D" id="3.40.47.10">
    <property type="match status" value="1"/>
</dbReference>
<dbReference type="Gene3D" id="3.40.50.720">
    <property type="entry name" value="NAD(P)-binding Rossmann-like Domain"/>
    <property type="match status" value="2"/>
</dbReference>
<dbReference type="Gene3D" id="3.30.300.30">
    <property type="match status" value="1"/>
</dbReference>
<dbReference type="Pfam" id="PF00109">
    <property type="entry name" value="ketoacyl-synt"/>
    <property type="match status" value="1"/>
</dbReference>
<evidence type="ECO:0000256" key="1">
    <source>
        <dbReference type="ARBA" id="ARBA00004685"/>
    </source>
</evidence>
<dbReference type="SUPFAM" id="SSF51735">
    <property type="entry name" value="NAD(P)-binding Rossmann-fold domains"/>
    <property type="match status" value="3"/>
</dbReference>
<keyword evidence="5" id="KW-0808">Transferase</keyword>
<dbReference type="FunFam" id="3.40.50.12780:FF:000012">
    <property type="entry name" value="Non-ribosomal peptide synthetase"/>
    <property type="match status" value="1"/>
</dbReference>
<dbReference type="InterPro" id="IPR036291">
    <property type="entry name" value="NAD(P)-bd_dom_sf"/>
</dbReference>
<dbReference type="SMART" id="SM00825">
    <property type="entry name" value="PKS_KS"/>
    <property type="match status" value="1"/>
</dbReference>
<dbReference type="Gene3D" id="1.10.1200.10">
    <property type="entry name" value="ACP-like"/>
    <property type="match status" value="2"/>
</dbReference>
<dbReference type="GO" id="GO:0016874">
    <property type="term" value="F:ligase activity"/>
    <property type="evidence" value="ECO:0007669"/>
    <property type="project" value="UniProtKB-KW"/>
</dbReference>
<dbReference type="InterPro" id="IPR000873">
    <property type="entry name" value="AMP-dep_synth/lig_dom"/>
</dbReference>
<name>A0A8H6DRV2_COCSA</name>
<comment type="pathway">
    <text evidence="1">Mycotoxin biosynthesis.</text>
</comment>
<dbReference type="InterPro" id="IPR020845">
    <property type="entry name" value="AMP-binding_CS"/>
</dbReference>
<evidence type="ECO:0000256" key="2">
    <source>
        <dbReference type="ARBA" id="ARBA00022450"/>
    </source>
</evidence>
<evidence type="ECO:0000256" key="6">
    <source>
        <dbReference type="ARBA" id="ARBA00022691"/>
    </source>
</evidence>
<dbReference type="SMART" id="SM01294">
    <property type="entry name" value="PKS_PP_betabranch"/>
    <property type="match status" value="1"/>
</dbReference>
<evidence type="ECO:0000259" key="11">
    <source>
        <dbReference type="PROSITE" id="PS52004"/>
    </source>
</evidence>
<evidence type="ECO:0000313" key="12">
    <source>
        <dbReference type="EMBL" id="KAF5845789.1"/>
    </source>
</evidence>
<dbReference type="PROSITE" id="PS00455">
    <property type="entry name" value="AMP_BINDING"/>
    <property type="match status" value="1"/>
</dbReference>